<organism evidence="1 2">
    <name type="scientific">Paenibacillus algicola</name>
    <dbReference type="NCBI Taxonomy" id="2565926"/>
    <lineage>
        <taxon>Bacteria</taxon>
        <taxon>Bacillati</taxon>
        <taxon>Bacillota</taxon>
        <taxon>Bacilli</taxon>
        <taxon>Bacillales</taxon>
        <taxon>Paenibacillaceae</taxon>
        <taxon>Paenibacillus</taxon>
    </lineage>
</organism>
<accession>A0A4V1G3S5</accession>
<sequence>MSHTVMSKAVIEMVRQSACEEPVFSPVCGCVLQQALLKPCAMLFCYELEV</sequence>
<gene>
    <name evidence="1" type="ORF">E6C60_1498</name>
</gene>
<keyword evidence="2" id="KW-1185">Reference proteome</keyword>
<dbReference type="EMBL" id="CP040396">
    <property type="protein sequence ID" value="QCT02214.1"/>
    <property type="molecule type" value="Genomic_DNA"/>
</dbReference>
<reference evidence="1 2" key="1">
    <citation type="submission" date="2019-05" db="EMBL/GenBank/DDBJ databases">
        <authorList>
            <person name="Chen C."/>
        </authorList>
    </citation>
    <scope>NUCLEOTIDE SEQUENCE [LARGE SCALE GENOMIC DNA]</scope>
    <source>
        <strain evidence="1 2">HB172198</strain>
    </source>
</reference>
<dbReference type="AlphaFoldDB" id="A0A4V1G3S5"/>
<dbReference type="RefSeq" id="WP_175415240.1">
    <property type="nucleotide sequence ID" value="NZ_CP040396.1"/>
</dbReference>
<evidence type="ECO:0000313" key="2">
    <source>
        <dbReference type="Proteomes" id="UP000300879"/>
    </source>
</evidence>
<evidence type="ECO:0000313" key="1">
    <source>
        <dbReference type="EMBL" id="QCT02214.1"/>
    </source>
</evidence>
<name>A0A4V1G3S5_9BACL</name>
<protein>
    <submittedName>
        <fullName evidence="1">Uncharacterized protein</fullName>
    </submittedName>
</protein>
<dbReference type="Proteomes" id="UP000300879">
    <property type="component" value="Chromosome"/>
</dbReference>
<proteinExistence type="predicted"/>
<dbReference type="KEGG" id="palo:E6C60_1498"/>